<dbReference type="OrthoDB" id="300624at2157"/>
<protein>
    <submittedName>
        <fullName evidence="3">ABC transporter ATP-binding protein</fullName>
    </submittedName>
</protein>
<proteinExistence type="inferred from homology"/>
<dbReference type="EMBL" id="CP015363">
    <property type="protein sequence ID" value="ARD84967.1"/>
    <property type="molecule type" value="Genomic_DNA"/>
</dbReference>
<evidence type="ECO:0000259" key="2">
    <source>
        <dbReference type="Pfam" id="PF01458"/>
    </source>
</evidence>
<keyword evidence="3" id="KW-0547">Nucleotide-binding</keyword>
<reference evidence="3 4" key="1">
    <citation type="submission" date="2011-10" db="EMBL/GenBank/DDBJ databases">
        <title>Metabolic and evolutionary patterns in the extreme acidophile Ferroplasma acidiphilum.</title>
        <authorList>
            <person name="Golyshina O.V."/>
            <person name="Kozyavkin S.A."/>
            <person name="Tatusov R.L."/>
            <person name="Slesarev A.I."/>
            <person name="Golyshin P.N."/>
        </authorList>
    </citation>
    <scope>NUCLEOTIDE SEQUENCE [LARGE SCALE GENOMIC DNA]</scope>
    <source>
        <strain evidence="4">Y</strain>
    </source>
</reference>
<dbReference type="GeneID" id="31676585"/>
<keyword evidence="4" id="KW-1185">Reference proteome</keyword>
<feature type="domain" description="SUF system FeS cluster assembly SufBD core" evidence="2">
    <location>
        <begin position="154"/>
        <end position="381"/>
    </location>
</feature>
<dbReference type="PANTHER" id="PTHR30508:SF1">
    <property type="entry name" value="UPF0051 PROTEIN ABCI8, CHLOROPLASTIC-RELATED"/>
    <property type="match status" value="1"/>
</dbReference>
<evidence type="ECO:0000313" key="4">
    <source>
        <dbReference type="Proteomes" id="UP000192050"/>
    </source>
</evidence>
<dbReference type="Pfam" id="PF01458">
    <property type="entry name" value="SUFBD_core"/>
    <property type="match status" value="1"/>
</dbReference>
<dbReference type="PANTHER" id="PTHR30508">
    <property type="entry name" value="FES CLUSTER ASSEMBLY PROTEIN SUF"/>
    <property type="match status" value="1"/>
</dbReference>
<evidence type="ECO:0000256" key="1">
    <source>
        <dbReference type="ARBA" id="ARBA00043967"/>
    </source>
</evidence>
<dbReference type="SUPFAM" id="SSF101960">
    <property type="entry name" value="Stabilizer of iron transporter SufD"/>
    <property type="match status" value="1"/>
</dbReference>
<evidence type="ECO:0000313" key="3">
    <source>
        <dbReference type="EMBL" id="ARD84967.1"/>
    </source>
</evidence>
<dbReference type="AlphaFoldDB" id="A0A1V0N4D6"/>
<accession>A0A1V0N4D6</accession>
<dbReference type="InterPro" id="IPR037284">
    <property type="entry name" value="SUF_FeS_clus_asmbl_SufBD_sf"/>
</dbReference>
<keyword evidence="3" id="KW-0067">ATP-binding</keyword>
<organism evidence="3 4">
    <name type="scientific">Ferroplasma acidiphilum</name>
    <dbReference type="NCBI Taxonomy" id="74969"/>
    <lineage>
        <taxon>Archaea</taxon>
        <taxon>Methanobacteriati</taxon>
        <taxon>Thermoplasmatota</taxon>
        <taxon>Thermoplasmata</taxon>
        <taxon>Thermoplasmatales</taxon>
        <taxon>Ferroplasmaceae</taxon>
        <taxon>Ferroplasma</taxon>
    </lineage>
</organism>
<dbReference type="RefSeq" id="WP_081142475.1">
    <property type="nucleotide sequence ID" value="NZ_CP015363.1"/>
</dbReference>
<dbReference type="STRING" id="74969.FAD_1087"/>
<comment type="similarity">
    <text evidence="1">Belongs to the iron-sulfur cluster assembly SufBD family.</text>
</comment>
<dbReference type="Proteomes" id="UP000192050">
    <property type="component" value="Chromosome"/>
</dbReference>
<dbReference type="KEGG" id="fai:FAD_1087"/>
<dbReference type="GO" id="GO:0016226">
    <property type="term" value="P:iron-sulfur cluster assembly"/>
    <property type="evidence" value="ECO:0007669"/>
    <property type="project" value="InterPro"/>
</dbReference>
<sequence length="404" mass="46517">MIENYLETLNQRFRDFDIEYRKQAYIYYLKYPDPSYKESPDKKTYVNITEKDLERMAYGELSVSIKKDEKIDSNYDLVVTDSDFIISGKKKEVYISNMKTAFEEKKDLFKKYVDQQLGKYNREYLINFSYENGYFIHFPDNTTTDVKIESIQDSNASFAFKNVIIVGKNASVEITDVYKKHNKGNGVHGRNIYIFCEEGSHVKYNYVQDEGEDTVNLTYVRPVLYRDSEIRIIDVNAGANKVFYNHESEMYDNTTMKSYGVNVSRGDQEMDIWDSSVQYGKYSNCDINIKGVVLDRSSTMHRGNIDIEPEGVKSSGFYGSAILLMSENGKGNSKPALLIKNNDTKSKHSSSISSLDPEQIFYLRSRGLSEAEATDMIINGFTGYIEDITDNEFLKATIKDILKL</sequence>
<dbReference type="InterPro" id="IPR000825">
    <property type="entry name" value="SUF_FeS_clus_asmbl_SufBD_core"/>
</dbReference>
<dbReference type="GO" id="GO:0005524">
    <property type="term" value="F:ATP binding"/>
    <property type="evidence" value="ECO:0007669"/>
    <property type="project" value="UniProtKB-KW"/>
</dbReference>
<dbReference type="InterPro" id="IPR055346">
    <property type="entry name" value="Fe-S_cluster_assembly_SufBD"/>
</dbReference>
<name>A0A1V0N4D6_9ARCH</name>
<gene>
    <name evidence="3" type="ORF">FAD_1087</name>
</gene>